<evidence type="ECO:0000313" key="2">
    <source>
        <dbReference type="Proteomes" id="UP001281147"/>
    </source>
</evidence>
<dbReference type="EMBL" id="JAUTXU010000024">
    <property type="protein sequence ID" value="KAK3719944.1"/>
    <property type="molecule type" value="Genomic_DNA"/>
</dbReference>
<dbReference type="Proteomes" id="UP001281147">
    <property type="component" value="Unassembled WGS sequence"/>
</dbReference>
<comment type="caution">
    <text evidence="1">The sequence shown here is derived from an EMBL/GenBank/DDBJ whole genome shotgun (WGS) entry which is preliminary data.</text>
</comment>
<protein>
    <submittedName>
        <fullName evidence="1">Uncharacterized protein</fullName>
    </submittedName>
</protein>
<sequence length="148" mass="17309">MALPAELRNWIYELVLEDSGCYAAWPPPGMLSVSRQIRREASSMFWAAKPFAFQVEEEDELINALEFFDESRAQELVVYFYYPDEEPCTRIEIDTSKVWESDVCPYYEKVIEDDDFGDGEPNDEARWKQTEYLNDTFSNSSDLRVTEA</sequence>
<reference evidence="1" key="1">
    <citation type="submission" date="2023-07" db="EMBL/GenBank/DDBJ databases">
        <title>Black Yeasts Isolated from many extreme environments.</title>
        <authorList>
            <person name="Coleine C."/>
            <person name="Stajich J.E."/>
            <person name="Selbmann L."/>
        </authorList>
    </citation>
    <scope>NUCLEOTIDE SEQUENCE</scope>
    <source>
        <strain evidence="1">CCFEE 5714</strain>
    </source>
</reference>
<organism evidence="1 2">
    <name type="scientific">Vermiconidia calcicola</name>
    <dbReference type="NCBI Taxonomy" id="1690605"/>
    <lineage>
        <taxon>Eukaryota</taxon>
        <taxon>Fungi</taxon>
        <taxon>Dikarya</taxon>
        <taxon>Ascomycota</taxon>
        <taxon>Pezizomycotina</taxon>
        <taxon>Dothideomycetes</taxon>
        <taxon>Dothideomycetidae</taxon>
        <taxon>Mycosphaerellales</taxon>
        <taxon>Extremaceae</taxon>
        <taxon>Vermiconidia</taxon>
    </lineage>
</organism>
<gene>
    <name evidence="1" type="ORF">LTR37_004067</name>
</gene>
<keyword evidence="2" id="KW-1185">Reference proteome</keyword>
<evidence type="ECO:0000313" key="1">
    <source>
        <dbReference type="EMBL" id="KAK3719944.1"/>
    </source>
</evidence>
<name>A0ACC3NN41_9PEZI</name>
<accession>A0ACC3NN41</accession>
<proteinExistence type="predicted"/>